<keyword evidence="1 5" id="KW-0489">Methyltransferase</keyword>
<feature type="binding site" evidence="5">
    <location>
        <position position="162"/>
    </location>
    <ligand>
        <name>S-adenosyl-L-methionine</name>
        <dbReference type="ChEBI" id="CHEBI:59789"/>
    </ligand>
</feature>
<dbReference type="SUPFAM" id="SSF53335">
    <property type="entry name" value="S-adenosyl-L-methionine-dependent methyltransferases"/>
    <property type="match status" value="1"/>
</dbReference>
<dbReference type="PANTHER" id="PTHR22807">
    <property type="entry name" value="NOP2 YEAST -RELATED NOL1/NOP2/FMU SUN DOMAIN-CONTAINING"/>
    <property type="match status" value="1"/>
</dbReference>
<evidence type="ECO:0000256" key="4">
    <source>
        <dbReference type="ARBA" id="ARBA00022884"/>
    </source>
</evidence>
<proteinExistence type="inferred from homology"/>
<feature type="binding site" evidence="5">
    <location>
        <position position="180"/>
    </location>
    <ligand>
        <name>S-adenosyl-L-methionine</name>
        <dbReference type="ChEBI" id="CHEBI:59789"/>
    </ligand>
</feature>
<evidence type="ECO:0000259" key="6">
    <source>
        <dbReference type="PROSITE" id="PS51686"/>
    </source>
</evidence>
<keyword evidence="3 5" id="KW-0949">S-adenosyl-L-methionine</keyword>
<feature type="domain" description="SAM-dependent MTase RsmB/NOP-type" evidence="6">
    <location>
        <begin position="1"/>
        <end position="287"/>
    </location>
</feature>
<gene>
    <name evidence="7" type="primary">Nsun5</name>
    <name evidence="7" type="ORF">E2C01_023081</name>
</gene>
<keyword evidence="2 5" id="KW-0808">Transferase</keyword>
<dbReference type="PRINTS" id="PR02008">
    <property type="entry name" value="RCMTFAMILY"/>
</dbReference>
<reference evidence="7 8" key="1">
    <citation type="submission" date="2019-05" db="EMBL/GenBank/DDBJ databases">
        <title>Another draft genome of Portunus trituberculatus and its Hox gene families provides insights of decapod evolution.</title>
        <authorList>
            <person name="Jeong J.-H."/>
            <person name="Song I."/>
            <person name="Kim S."/>
            <person name="Choi T."/>
            <person name="Kim D."/>
            <person name="Ryu S."/>
            <person name="Kim W."/>
        </authorList>
    </citation>
    <scope>NUCLEOTIDE SEQUENCE [LARGE SCALE GENOMIC DNA]</scope>
    <source>
        <tissue evidence="7">Muscle</tissue>
    </source>
</reference>
<name>A0A5B7E726_PORTR</name>
<dbReference type="GO" id="GO:0003723">
    <property type="term" value="F:RNA binding"/>
    <property type="evidence" value="ECO:0007669"/>
    <property type="project" value="UniProtKB-UniRule"/>
</dbReference>
<evidence type="ECO:0000313" key="7">
    <source>
        <dbReference type="EMBL" id="MPC29830.1"/>
    </source>
</evidence>
<evidence type="ECO:0000256" key="5">
    <source>
        <dbReference type="PROSITE-ProRule" id="PRU01023"/>
    </source>
</evidence>
<feature type="binding site" evidence="5">
    <location>
        <begin position="111"/>
        <end position="117"/>
    </location>
    <ligand>
        <name>S-adenosyl-L-methionine</name>
        <dbReference type="ChEBI" id="CHEBI:59789"/>
    </ligand>
</feature>
<evidence type="ECO:0000313" key="8">
    <source>
        <dbReference type="Proteomes" id="UP000324222"/>
    </source>
</evidence>
<keyword evidence="4 5" id="KW-0694">RNA-binding</keyword>
<dbReference type="Proteomes" id="UP000324222">
    <property type="component" value="Unassembled WGS sequence"/>
</dbReference>
<dbReference type="InterPro" id="IPR023267">
    <property type="entry name" value="RCMT"/>
</dbReference>
<dbReference type="Gene3D" id="3.40.50.150">
    <property type="entry name" value="Vaccinia Virus protein VP39"/>
    <property type="match status" value="1"/>
</dbReference>
<dbReference type="AlphaFoldDB" id="A0A5B7E726"/>
<dbReference type="InterPro" id="IPR029063">
    <property type="entry name" value="SAM-dependent_MTases_sf"/>
</dbReference>
<protein>
    <submittedName>
        <fullName evidence="7">Putative 28S rRNA (Cytosine-C(5))-methyltransferase</fullName>
    </submittedName>
</protein>
<comment type="caution">
    <text evidence="7">The sequence shown here is derived from an EMBL/GenBank/DDBJ whole genome shotgun (WGS) entry which is preliminary data.</text>
</comment>
<dbReference type="EMBL" id="VSRR010002143">
    <property type="protein sequence ID" value="MPC29830.1"/>
    <property type="molecule type" value="Genomic_DNA"/>
</dbReference>
<evidence type="ECO:0000256" key="3">
    <source>
        <dbReference type="ARBA" id="ARBA00022691"/>
    </source>
</evidence>
<dbReference type="GO" id="GO:0070475">
    <property type="term" value="P:rRNA base methylation"/>
    <property type="evidence" value="ECO:0007669"/>
    <property type="project" value="TreeGrafter"/>
</dbReference>
<evidence type="ECO:0000256" key="1">
    <source>
        <dbReference type="ARBA" id="ARBA00022603"/>
    </source>
</evidence>
<accession>A0A5B7E726</accession>
<dbReference type="GO" id="GO:0005730">
    <property type="term" value="C:nucleolus"/>
    <property type="evidence" value="ECO:0007669"/>
    <property type="project" value="TreeGrafter"/>
</dbReference>
<organism evidence="7 8">
    <name type="scientific">Portunus trituberculatus</name>
    <name type="common">Swimming crab</name>
    <name type="synonym">Neptunus trituberculatus</name>
    <dbReference type="NCBI Taxonomy" id="210409"/>
    <lineage>
        <taxon>Eukaryota</taxon>
        <taxon>Metazoa</taxon>
        <taxon>Ecdysozoa</taxon>
        <taxon>Arthropoda</taxon>
        <taxon>Crustacea</taxon>
        <taxon>Multicrustacea</taxon>
        <taxon>Malacostraca</taxon>
        <taxon>Eumalacostraca</taxon>
        <taxon>Eucarida</taxon>
        <taxon>Decapoda</taxon>
        <taxon>Pleocyemata</taxon>
        <taxon>Brachyura</taxon>
        <taxon>Eubrachyura</taxon>
        <taxon>Portunoidea</taxon>
        <taxon>Portunidae</taxon>
        <taxon>Portuninae</taxon>
        <taxon>Portunus</taxon>
    </lineage>
</organism>
<feature type="binding site" evidence="5">
    <location>
        <position position="135"/>
    </location>
    <ligand>
        <name>S-adenosyl-L-methionine</name>
        <dbReference type="ChEBI" id="CHEBI:59789"/>
    </ligand>
</feature>
<sequence>MESRMNNKKPHSVPVPQLYKEASKILGQLERKEGSLKTLVYGGKYKNFKKIYALLSKAWSQRSEIQQVLAASKLFHDQPNFNSICSNDFQASCLPVFLSSVKAGSCVLDACAAPGNKTSQIAAAINDSGKIIASEKNFKRFKTLEKLLQQRGVTCARAINQDFTKLPFKLVARVKHIFVDPTCSSSGTDLHMDEIGRERLERLAAFQISLLLQALSHPTVQEVVYSTCSVHAEENEEVVWSVLRQHEEFELEDLGSKLKGWKNFGKEDYEFGNCCSNKVTRPRTSEQ</sequence>
<keyword evidence="8" id="KW-1185">Reference proteome</keyword>
<dbReference type="InterPro" id="IPR001678">
    <property type="entry name" value="MeTrfase_RsmB-F_NOP2_dom"/>
</dbReference>
<dbReference type="InterPro" id="IPR049560">
    <property type="entry name" value="MeTrfase_RsmB-F_NOP2_cat"/>
</dbReference>
<evidence type="ECO:0000256" key="2">
    <source>
        <dbReference type="ARBA" id="ARBA00022679"/>
    </source>
</evidence>
<feature type="active site" description="Nucleophile" evidence="5">
    <location>
        <position position="228"/>
    </location>
</feature>
<dbReference type="PROSITE" id="PS51686">
    <property type="entry name" value="SAM_MT_RSMB_NOP"/>
    <property type="match status" value="1"/>
</dbReference>
<dbReference type="OrthoDB" id="435282at2759"/>
<dbReference type="PANTHER" id="PTHR22807:SF4">
    <property type="entry name" value="28S RRNA (CYTOSINE-C(5))-METHYLTRANSFERASE"/>
    <property type="match status" value="1"/>
</dbReference>
<dbReference type="GO" id="GO:0008173">
    <property type="term" value="F:RNA methyltransferase activity"/>
    <property type="evidence" value="ECO:0007669"/>
    <property type="project" value="InterPro"/>
</dbReference>
<dbReference type="Pfam" id="PF01189">
    <property type="entry name" value="Methyltr_RsmB-F"/>
    <property type="match status" value="1"/>
</dbReference>
<comment type="similarity">
    <text evidence="5">Belongs to the class I-like SAM-binding methyltransferase superfamily. RsmB/NOP family.</text>
</comment>